<comment type="caution">
    <text evidence="2">The sequence shown here is derived from an EMBL/GenBank/DDBJ whole genome shotgun (WGS) entry which is preliminary data.</text>
</comment>
<reference evidence="2 3" key="1">
    <citation type="submission" date="2020-07" db="EMBL/GenBank/DDBJ databases">
        <title>Vibrio marinisediminis sp. nov., isolated from marine sediment.</title>
        <authorList>
            <person name="Ji X."/>
        </authorList>
    </citation>
    <scope>NUCLEOTIDE SEQUENCE [LARGE SCALE GENOMIC DNA]</scope>
    <source>
        <strain evidence="2 3">404</strain>
    </source>
</reference>
<protein>
    <recommendedName>
        <fullName evidence="4">Lipoprotein</fullName>
    </recommendedName>
</protein>
<sequence>MKQAIIQKLLVLLASSLTLFGCGGGGGGGGGSTNSAPAAKMSVQDLNISAENSLESVYQVNIDVDISARSTAKAYISVCDNADAQGDLSQLDFDECLLKGSLDEGRGEFELRVPNHTEELIAVIWIMENDQDPLVYTLSHNNQKERYWLIN</sequence>
<dbReference type="RefSeq" id="WP_182109748.1">
    <property type="nucleotide sequence ID" value="NZ_JACFYF010000010.1"/>
</dbReference>
<keyword evidence="1" id="KW-0732">Signal</keyword>
<dbReference type="EMBL" id="JACFYF010000010">
    <property type="protein sequence ID" value="MBA5763727.1"/>
    <property type="molecule type" value="Genomic_DNA"/>
</dbReference>
<evidence type="ECO:0000313" key="2">
    <source>
        <dbReference type="EMBL" id="MBA5763727.1"/>
    </source>
</evidence>
<organism evidence="2 3">
    <name type="scientific">Vibrio marinisediminis</name>
    <dbReference type="NCBI Taxonomy" id="2758441"/>
    <lineage>
        <taxon>Bacteria</taxon>
        <taxon>Pseudomonadati</taxon>
        <taxon>Pseudomonadota</taxon>
        <taxon>Gammaproteobacteria</taxon>
        <taxon>Vibrionales</taxon>
        <taxon>Vibrionaceae</taxon>
        <taxon>Vibrio</taxon>
    </lineage>
</organism>
<dbReference type="PROSITE" id="PS51257">
    <property type="entry name" value="PROKAR_LIPOPROTEIN"/>
    <property type="match status" value="1"/>
</dbReference>
<proteinExistence type="predicted"/>
<name>A0A7W2FT23_9VIBR</name>
<evidence type="ECO:0008006" key="4">
    <source>
        <dbReference type="Google" id="ProtNLM"/>
    </source>
</evidence>
<dbReference type="Proteomes" id="UP000571701">
    <property type="component" value="Unassembled WGS sequence"/>
</dbReference>
<feature type="chain" id="PRO_5031263397" description="Lipoprotein" evidence="1">
    <location>
        <begin position="22"/>
        <end position="151"/>
    </location>
</feature>
<evidence type="ECO:0000313" key="3">
    <source>
        <dbReference type="Proteomes" id="UP000571701"/>
    </source>
</evidence>
<gene>
    <name evidence="2" type="ORF">H2O73_15290</name>
</gene>
<feature type="signal peptide" evidence="1">
    <location>
        <begin position="1"/>
        <end position="21"/>
    </location>
</feature>
<accession>A0A7W2FT23</accession>
<keyword evidence="3" id="KW-1185">Reference proteome</keyword>
<dbReference type="AlphaFoldDB" id="A0A7W2FT23"/>
<evidence type="ECO:0000256" key="1">
    <source>
        <dbReference type="SAM" id="SignalP"/>
    </source>
</evidence>